<evidence type="ECO:0000313" key="8">
    <source>
        <dbReference type="EMBL" id="CAB1370445.1"/>
    </source>
</evidence>
<dbReference type="SUPFAM" id="SSF103473">
    <property type="entry name" value="MFS general substrate transporter"/>
    <property type="match status" value="1"/>
</dbReference>
<evidence type="ECO:0000313" key="9">
    <source>
        <dbReference type="Proteomes" id="UP000515733"/>
    </source>
</evidence>
<dbReference type="InterPro" id="IPR020846">
    <property type="entry name" value="MFS_dom"/>
</dbReference>
<reference evidence="8 9" key="1">
    <citation type="submission" date="2020-03" db="EMBL/GenBank/DDBJ databases">
        <authorList>
            <consortium name="Genoscope - CEA"/>
            <person name="William W."/>
        </authorList>
    </citation>
    <scope>NUCLEOTIDE SEQUENCE [LARGE SCALE GENOMIC DNA]</scope>
    <source>
        <strain evidence="9">DSM 16959</strain>
    </source>
</reference>
<dbReference type="InterPro" id="IPR011701">
    <property type="entry name" value="MFS"/>
</dbReference>
<dbReference type="KEGG" id="doe:DENOEST_3291"/>
<keyword evidence="3" id="KW-1003">Cell membrane</keyword>
<evidence type="ECO:0000256" key="5">
    <source>
        <dbReference type="ARBA" id="ARBA00022989"/>
    </source>
</evidence>
<dbReference type="Pfam" id="PF07690">
    <property type="entry name" value="MFS_1"/>
    <property type="match status" value="1"/>
</dbReference>
<dbReference type="Gene3D" id="1.20.1250.20">
    <property type="entry name" value="MFS general substrate transporter like domains"/>
    <property type="match status" value="1"/>
</dbReference>
<protein>
    <recommendedName>
        <fullName evidence="7">Major facilitator superfamily (MFS) profile domain-containing protein</fullName>
    </recommendedName>
</protein>
<keyword evidence="9" id="KW-1185">Reference proteome</keyword>
<name>A0A6S6Y1M4_9PROT</name>
<dbReference type="InterPro" id="IPR036259">
    <property type="entry name" value="MFS_trans_sf"/>
</dbReference>
<dbReference type="GO" id="GO:0022857">
    <property type="term" value="F:transmembrane transporter activity"/>
    <property type="evidence" value="ECO:0007669"/>
    <property type="project" value="InterPro"/>
</dbReference>
<keyword evidence="5" id="KW-1133">Transmembrane helix</keyword>
<dbReference type="PROSITE" id="PS50850">
    <property type="entry name" value="MFS"/>
    <property type="match status" value="1"/>
</dbReference>
<evidence type="ECO:0000256" key="2">
    <source>
        <dbReference type="ARBA" id="ARBA00022448"/>
    </source>
</evidence>
<accession>A0A6S6Y1M4</accession>
<evidence type="ECO:0000256" key="1">
    <source>
        <dbReference type="ARBA" id="ARBA00004651"/>
    </source>
</evidence>
<dbReference type="AlphaFoldDB" id="A0A6S6Y1M4"/>
<keyword evidence="4" id="KW-0812">Transmembrane</keyword>
<dbReference type="GO" id="GO:0005886">
    <property type="term" value="C:plasma membrane"/>
    <property type="evidence" value="ECO:0007669"/>
    <property type="project" value="UniProtKB-SubCell"/>
</dbReference>
<dbReference type="Gene3D" id="1.20.1720.10">
    <property type="entry name" value="Multidrug resistance protein D"/>
    <property type="match status" value="1"/>
</dbReference>
<gene>
    <name evidence="8" type="ORF">DENOEST_3291</name>
</gene>
<organism evidence="8 9">
    <name type="scientific">Denitratisoma oestradiolicum</name>
    <dbReference type="NCBI Taxonomy" id="311182"/>
    <lineage>
        <taxon>Bacteria</taxon>
        <taxon>Pseudomonadati</taxon>
        <taxon>Pseudomonadota</taxon>
        <taxon>Betaproteobacteria</taxon>
        <taxon>Nitrosomonadales</taxon>
        <taxon>Sterolibacteriaceae</taxon>
        <taxon>Denitratisoma</taxon>
    </lineage>
</organism>
<dbReference type="PANTHER" id="PTHR42718">
    <property type="entry name" value="MAJOR FACILITATOR SUPERFAMILY MULTIDRUG TRANSPORTER MFSC"/>
    <property type="match status" value="1"/>
</dbReference>
<dbReference type="RefSeq" id="WP_145771514.1">
    <property type="nucleotide sequence ID" value="NZ_LR778301.1"/>
</dbReference>
<sequence>MSRAPSSPYDALSQNQRWWVVLIVSLGVVASILPSGSFNVAIPALMKDFGLGHDSVQFVVTTFMVTNTVAMLAAPWLIQRFGLRRCFEATMAVLLITSLVGSLSPSFNLLLGARLIQGSTAAMMAPMGSIVVMRLFTPDRQGRAYGINSLAVTLALALAPALAGLLVDLWGWRAVSLLPLPVGLLAWWGARRLLFREPLGAEAPFDWMGMGLLSLLTLAWLACFSRPGGGPSLAWSAGCMGVSLLAIGAFVLHLQRSAAPILGGGLFQRRTLMLGGGVSFLTGFGMYGAMYLMPVFLQSVMGLSASHAGAAQIPGTLALSLTFPVAGILADRWTPHKLMAWGLAVFTASFVVLWHYGETVTYLGFILITIVGRIGQSFALTPINKAALANLHGRVLSEASMLLNYLRQLGGVLGVAGAAAYVEWRAHSLGEGSHALATAFSEGYLVVAVALALAILVATRMGR</sequence>
<evidence type="ECO:0000256" key="4">
    <source>
        <dbReference type="ARBA" id="ARBA00022692"/>
    </source>
</evidence>
<dbReference type="PANTHER" id="PTHR42718:SF46">
    <property type="entry name" value="BLR6921 PROTEIN"/>
    <property type="match status" value="1"/>
</dbReference>
<dbReference type="Proteomes" id="UP000515733">
    <property type="component" value="Chromosome"/>
</dbReference>
<evidence type="ECO:0000256" key="3">
    <source>
        <dbReference type="ARBA" id="ARBA00022475"/>
    </source>
</evidence>
<dbReference type="EMBL" id="LR778301">
    <property type="protein sequence ID" value="CAB1370445.1"/>
    <property type="molecule type" value="Genomic_DNA"/>
</dbReference>
<proteinExistence type="predicted"/>
<keyword evidence="6" id="KW-0472">Membrane</keyword>
<evidence type="ECO:0000256" key="6">
    <source>
        <dbReference type="ARBA" id="ARBA00023136"/>
    </source>
</evidence>
<comment type="subcellular location">
    <subcellularLocation>
        <location evidence="1">Cell membrane</location>
        <topology evidence="1">Multi-pass membrane protein</topology>
    </subcellularLocation>
</comment>
<evidence type="ECO:0000259" key="7">
    <source>
        <dbReference type="PROSITE" id="PS50850"/>
    </source>
</evidence>
<keyword evidence="2" id="KW-0813">Transport</keyword>
<dbReference type="OrthoDB" id="9807274at2"/>
<dbReference type="PRINTS" id="PR01036">
    <property type="entry name" value="TCRTETB"/>
</dbReference>
<feature type="domain" description="Major facilitator superfamily (MFS) profile" evidence="7">
    <location>
        <begin position="20"/>
        <end position="463"/>
    </location>
</feature>